<evidence type="ECO:0000256" key="3">
    <source>
        <dbReference type="ARBA" id="ARBA00022481"/>
    </source>
</evidence>
<evidence type="ECO:0000256" key="14">
    <source>
        <dbReference type="SAM" id="Phobius"/>
    </source>
</evidence>
<dbReference type="PANTHER" id="PTHR43531">
    <property type="entry name" value="PROTEIN ICFG"/>
    <property type="match status" value="1"/>
</dbReference>
<dbReference type="CDD" id="cd11386">
    <property type="entry name" value="MCP_signal"/>
    <property type="match status" value="1"/>
</dbReference>
<dbReference type="InterPro" id="IPR003660">
    <property type="entry name" value="HAMP_dom"/>
</dbReference>
<feature type="region of interest" description="Disordered" evidence="13">
    <location>
        <begin position="709"/>
        <end position="740"/>
    </location>
</feature>
<evidence type="ECO:0000256" key="7">
    <source>
        <dbReference type="ARBA" id="ARBA00022989"/>
    </source>
</evidence>
<dbReference type="InterPro" id="IPR003122">
    <property type="entry name" value="Tar_rcpt_lig-bd"/>
</dbReference>
<keyword evidence="2" id="KW-1003">Cell membrane</keyword>
<dbReference type="GO" id="GO:0004888">
    <property type="term" value="F:transmembrane signaling receptor activity"/>
    <property type="evidence" value="ECO:0007669"/>
    <property type="project" value="InterPro"/>
</dbReference>
<comment type="similarity">
    <text evidence="10">Belongs to the methyl-accepting chemotaxis (MCP) protein family.</text>
</comment>
<evidence type="ECO:0000259" key="15">
    <source>
        <dbReference type="PROSITE" id="PS50111"/>
    </source>
</evidence>
<dbReference type="PROSITE" id="PS50885">
    <property type="entry name" value="HAMP"/>
    <property type="match status" value="1"/>
</dbReference>
<feature type="domain" description="HAMP" evidence="17">
    <location>
        <begin position="369"/>
        <end position="421"/>
    </location>
</feature>
<dbReference type="InterPro" id="IPR004089">
    <property type="entry name" value="MCPsignal_dom"/>
</dbReference>
<dbReference type="GO" id="GO:0005886">
    <property type="term" value="C:plasma membrane"/>
    <property type="evidence" value="ECO:0007669"/>
    <property type="project" value="UniProtKB-SubCell"/>
</dbReference>
<dbReference type="CDD" id="cd00130">
    <property type="entry name" value="PAS"/>
    <property type="match status" value="1"/>
</dbReference>
<gene>
    <name evidence="18" type="ORF">PEP31012_02980</name>
</gene>
<dbReference type="Pfam" id="PF00672">
    <property type="entry name" value="HAMP"/>
    <property type="match status" value="1"/>
</dbReference>
<dbReference type="GO" id="GO:0006935">
    <property type="term" value="P:chemotaxis"/>
    <property type="evidence" value="ECO:0007669"/>
    <property type="project" value="UniProtKB-KW"/>
</dbReference>
<dbReference type="SUPFAM" id="SSF55785">
    <property type="entry name" value="PYP-like sensor domain (PAS domain)"/>
    <property type="match status" value="1"/>
</dbReference>
<feature type="compositionally biased region" description="Low complexity" evidence="13">
    <location>
        <begin position="709"/>
        <end position="736"/>
    </location>
</feature>
<keyword evidence="5" id="KW-0997">Cell inner membrane</keyword>
<dbReference type="PRINTS" id="PR00260">
    <property type="entry name" value="CHEMTRNSDUCR"/>
</dbReference>
<evidence type="ECO:0000256" key="13">
    <source>
        <dbReference type="SAM" id="MobiDB-lite"/>
    </source>
</evidence>
<evidence type="ECO:0000256" key="1">
    <source>
        <dbReference type="ARBA" id="ARBA00004429"/>
    </source>
</evidence>
<feature type="transmembrane region" description="Helical" evidence="14">
    <location>
        <begin position="343"/>
        <end position="367"/>
    </location>
</feature>
<evidence type="ECO:0000256" key="12">
    <source>
        <dbReference type="SAM" id="Coils"/>
    </source>
</evidence>
<dbReference type="Pfam" id="PF02203">
    <property type="entry name" value="TarH"/>
    <property type="match status" value="1"/>
</dbReference>
<feature type="domain" description="Methyl-accepting transducer" evidence="15">
    <location>
        <begin position="426"/>
        <end position="655"/>
    </location>
</feature>
<dbReference type="Gene3D" id="1.10.287.950">
    <property type="entry name" value="Methyl-accepting chemotaxis protein"/>
    <property type="match status" value="1"/>
</dbReference>
<dbReference type="InterPro" id="IPR013655">
    <property type="entry name" value="PAS_fold_3"/>
</dbReference>
<keyword evidence="6 14" id="KW-0812">Transmembrane</keyword>
<keyword evidence="19" id="KW-1185">Reference proteome</keyword>
<dbReference type="SUPFAM" id="SSF58104">
    <property type="entry name" value="Methyl-accepting chemotaxis protein (MCP) signaling domain"/>
    <property type="match status" value="1"/>
</dbReference>
<comment type="subcellular location">
    <subcellularLocation>
        <location evidence="1">Cell inner membrane</location>
        <topology evidence="1">Multi-pass membrane protein</topology>
    </subcellularLocation>
</comment>
<dbReference type="InterPro" id="IPR000014">
    <property type="entry name" value="PAS"/>
</dbReference>
<dbReference type="OrthoDB" id="5298208at2"/>
<feature type="transmembrane region" description="Helical" evidence="14">
    <location>
        <begin position="169"/>
        <end position="191"/>
    </location>
</feature>
<dbReference type="PROSITE" id="PS50112">
    <property type="entry name" value="PAS"/>
    <property type="match status" value="1"/>
</dbReference>
<dbReference type="NCBIfam" id="TIGR00229">
    <property type="entry name" value="sensory_box"/>
    <property type="match status" value="1"/>
</dbReference>
<keyword evidence="7 14" id="KW-1133">Transmembrane helix</keyword>
<dbReference type="Proteomes" id="UP000400981">
    <property type="component" value="Unassembled WGS sequence"/>
</dbReference>
<feature type="coiled-coil region" evidence="12">
    <location>
        <begin position="626"/>
        <end position="664"/>
    </location>
</feature>
<dbReference type="InterPro" id="IPR051310">
    <property type="entry name" value="MCP_chemotaxis"/>
</dbReference>
<evidence type="ECO:0000256" key="6">
    <source>
        <dbReference type="ARBA" id="ARBA00022692"/>
    </source>
</evidence>
<keyword evidence="3" id="KW-0488">Methylation</keyword>
<dbReference type="InterPro" id="IPR004090">
    <property type="entry name" value="Chemotax_Me-accpt_rcpt"/>
</dbReference>
<protein>
    <submittedName>
        <fullName evidence="18">Chemotaxis protein</fullName>
    </submittedName>
</protein>
<dbReference type="SMART" id="SM00091">
    <property type="entry name" value="PAS"/>
    <property type="match status" value="1"/>
</dbReference>
<dbReference type="CDD" id="cd06225">
    <property type="entry name" value="HAMP"/>
    <property type="match status" value="1"/>
</dbReference>
<feature type="compositionally biased region" description="Low complexity" evidence="13">
    <location>
        <begin position="755"/>
        <end position="772"/>
    </location>
</feature>
<evidence type="ECO:0000256" key="2">
    <source>
        <dbReference type="ARBA" id="ARBA00022475"/>
    </source>
</evidence>
<organism evidence="18 19">
    <name type="scientific">Pandoraea eparura</name>
    <dbReference type="NCBI Taxonomy" id="2508291"/>
    <lineage>
        <taxon>Bacteria</taxon>
        <taxon>Pseudomonadati</taxon>
        <taxon>Pseudomonadota</taxon>
        <taxon>Betaproteobacteria</taxon>
        <taxon>Burkholderiales</taxon>
        <taxon>Burkholderiaceae</taxon>
        <taxon>Pandoraea</taxon>
    </lineage>
</organism>
<evidence type="ECO:0000259" key="16">
    <source>
        <dbReference type="PROSITE" id="PS50112"/>
    </source>
</evidence>
<feature type="domain" description="PAS" evidence="16">
    <location>
        <begin position="25"/>
        <end position="50"/>
    </location>
</feature>
<evidence type="ECO:0000256" key="4">
    <source>
        <dbReference type="ARBA" id="ARBA00022500"/>
    </source>
</evidence>
<keyword evidence="4" id="KW-0145">Chemotaxis</keyword>
<dbReference type="SMART" id="SM00283">
    <property type="entry name" value="MA"/>
    <property type="match status" value="1"/>
</dbReference>
<name>A0A5E4W3Y1_9BURK</name>
<evidence type="ECO:0000313" key="18">
    <source>
        <dbReference type="EMBL" id="VVE17805.1"/>
    </source>
</evidence>
<dbReference type="PROSITE" id="PS50111">
    <property type="entry name" value="CHEMOTAXIS_TRANSDUC_2"/>
    <property type="match status" value="1"/>
</dbReference>
<evidence type="ECO:0000256" key="10">
    <source>
        <dbReference type="ARBA" id="ARBA00029447"/>
    </source>
</evidence>
<evidence type="ECO:0000256" key="11">
    <source>
        <dbReference type="PROSITE-ProRule" id="PRU00284"/>
    </source>
</evidence>
<keyword evidence="8 14" id="KW-0472">Membrane</keyword>
<dbReference type="Gene3D" id="3.30.450.20">
    <property type="entry name" value="PAS domain"/>
    <property type="match status" value="1"/>
</dbReference>
<dbReference type="EMBL" id="CABPSH010000007">
    <property type="protein sequence ID" value="VVE17805.1"/>
    <property type="molecule type" value="Genomic_DNA"/>
</dbReference>
<evidence type="ECO:0000256" key="5">
    <source>
        <dbReference type="ARBA" id="ARBA00022519"/>
    </source>
</evidence>
<feature type="region of interest" description="Disordered" evidence="13">
    <location>
        <begin position="755"/>
        <end position="780"/>
    </location>
</feature>
<evidence type="ECO:0000256" key="8">
    <source>
        <dbReference type="ARBA" id="ARBA00023136"/>
    </source>
</evidence>
<keyword evidence="12" id="KW-0175">Coiled coil</keyword>
<dbReference type="AlphaFoldDB" id="A0A5E4W3Y1"/>
<dbReference type="SMART" id="SM00304">
    <property type="entry name" value="HAMP"/>
    <property type="match status" value="1"/>
</dbReference>
<reference evidence="18 19" key="1">
    <citation type="submission" date="2019-08" db="EMBL/GenBank/DDBJ databases">
        <authorList>
            <person name="Peeters C."/>
        </authorList>
    </citation>
    <scope>NUCLEOTIDE SEQUENCE [LARGE SCALE GENOMIC DNA]</scope>
    <source>
        <strain evidence="18 19">LMG 31012</strain>
    </source>
</reference>
<keyword evidence="9 11" id="KW-0807">Transducer</keyword>
<dbReference type="RefSeq" id="WP_150590123.1">
    <property type="nucleotide sequence ID" value="NZ_CABPSH010000007.1"/>
</dbReference>
<evidence type="ECO:0000259" key="17">
    <source>
        <dbReference type="PROSITE" id="PS50885"/>
    </source>
</evidence>
<dbReference type="FunFam" id="1.10.287.950:FF:000001">
    <property type="entry name" value="Methyl-accepting chemotaxis sensory transducer"/>
    <property type="match status" value="1"/>
</dbReference>
<evidence type="ECO:0000256" key="9">
    <source>
        <dbReference type="ARBA" id="ARBA00023224"/>
    </source>
</evidence>
<dbReference type="PANTHER" id="PTHR43531:SF14">
    <property type="entry name" value="METHYL-ACCEPTING CHEMOTAXIS PROTEIN I-RELATED"/>
    <property type="match status" value="1"/>
</dbReference>
<dbReference type="Pfam" id="PF08447">
    <property type="entry name" value="PAS_3"/>
    <property type="match status" value="1"/>
</dbReference>
<proteinExistence type="inferred from homology"/>
<dbReference type="GO" id="GO:0007165">
    <property type="term" value="P:signal transduction"/>
    <property type="evidence" value="ECO:0007669"/>
    <property type="project" value="UniProtKB-KW"/>
</dbReference>
<accession>A0A5E4W3Y1</accession>
<sequence length="780" mass="82276">MRNNQPVTQNEFVIGEHQYLISRTDLKGRITYANPAFVEVSGYSRDELLGAPHNIVRHPDMPPEAFGDLWETVKRGDTWTGLVKNRRKDGDFYWVLATVTPTLENGAVVGYTSVRVRPTAGTTPQADAIYARFRSGQAGNLRIRGGQVERGGLAAVARKIRLDTLRARLTGIIVLGAMLLALVGGLGLWGLSSSNGKLLRVYQHGMVPVSTLAVIGQKLDRDVLLVAEAVGSPNLDAMKRAGDEITSNLDDINRQWAEYMASVDPETRAQAERFNTIRQRFTTDGLQQTVEMLKAGSAEGAQQTYLEKVKPAYGPMRDELNVLTRLELTQATDLYQQSQKEHAFVRAATAVAVIGGIVVLFFLGSVLRRAINHPLRVALSMSKQIAAGDLTGKAQGTGRDEIGQLLFGLTVMKNSLLSIVSDVREGIESINVASREIAAGNTDLSARTEQQAASLEQTASSMEQLTATVKQNADNAKQASVLAVNASEIAARGGRVVGDVVDTMQGISSSSHKVVDIISVIEGIAFQTNILALNAAVEAARAGEQGRGFAVVAGEVRTLAQRSAAAAKEIKVLIEDSVGRVESGSTLVAQAGRTMEEIVQAVQRVTDIMGEISAASSEQSSGIEQVNRAVTQMDEVTQQNAALVEEAAAAAGSLEDQAHRLRDAVAVFRVGDAFKADAVQTDSASTVRAPEAATATVGVTAAASVARAAPARASAGGGATRTATRRPQAAAPAATANTPEDAQVLQLAARRGKAPAAGAVAAAGSTSGATPGDTGDWEEF</sequence>
<dbReference type="Pfam" id="PF00015">
    <property type="entry name" value="MCPsignal"/>
    <property type="match status" value="1"/>
</dbReference>
<evidence type="ECO:0000313" key="19">
    <source>
        <dbReference type="Proteomes" id="UP000400981"/>
    </source>
</evidence>
<dbReference type="InterPro" id="IPR035965">
    <property type="entry name" value="PAS-like_dom_sf"/>
</dbReference>